<evidence type="ECO:0008006" key="13">
    <source>
        <dbReference type="Google" id="ProtNLM"/>
    </source>
</evidence>
<feature type="transmembrane region" description="Helical" evidence="10">
    <location>
        <begin position="307"/>
        <end position="331"/>
    </location>
</feature>
<dbReference type="GO" id="GO:0015648">
    <property type="term" value="F:lipid-linked peptidoglycan transporter activity"/>
    <property type="evidence" value="ECO:0007669"/>
    <property type="project" value="TreeGrafter"/>
</dbReference>
<keyword evidence="12" id="KW-1185">Reference proteome</keyword>
<evidence type="ECO:0000313" key="12">
    <source>
        <dbReference type="Proteomes" id="UP000023776"/>
    </source>
</evidence>
<feature type="transmembrane region" description="Helical" evidence="10">
    <location>
        <begin position="437"/>
        <end position="455"/>
    </location>
</feature>
<keyword evidence="5" id="KW-0573">Peptidoglycan synthesis</keyword>
<feature type="transmembrane region" description="Helical" evidence="10">
    <location>
        <begin position="222"/>
        <end position="239"/>
    </location>
</feature>
<dbReference type="AlphaFoldDB" id="N8RQL4"/>
<dbReference type="GO" id="GO:0009252">
    <property type="term" value="P:peptidoglycan biosynthetic process"/>
    <property type="evidence" value="ECO:0007669"/>
    <property type="project" value="UniProtKB-KW"/>
</dbReference>
<evidence type="ECO:0000256" key="5">
    <source>
        <dbReference type="ARBA" id="ARBA00022984"/>
    </source>
</evidence>
<dbReference type="GeneID" id="99691230"/>
<evidence type="ECO:0000313" key="11">
    <source>
        <dbReference type="EMBL" id="ENU37653.1"/>
    </source>
</evidence>
<dbReference type="EMBL" id="APOM01000002">
    <property type="protein sequence ID" value="ENU37653.1"/>
    <property type="molecule type" value="Genomic_DNA"/>
</dbReference>
<gene>
    <name evidence="11" type="ORF">F988_00087</name>
</gene>
<evidence type="ECO:0000256" key="2">
    <source>
        <dbReference type="ARBA" id="ARBA00022475"/>
    </source>
</evidence>
<evidence type="ECO:0000256" key="4">
    <source>
        <dbReference type="ARBA" id="ARBA00022960"/>
    </source>
</evidence>
<dbReference type="InterPro" id="IPR004268">
    <property type="entry name" value="MurJ"/>
</dbReference>
<feature type="transmembrane region" description="Helical" evidence="10">
    <location>
        <begin position="376"/>
        <end position="394"/>
    </location>
</feature>
<keyword evidence="7 10" id="KW-0472">Membrane</keyword>
<dbReference type="GO" id="GO:0034204">
    <property type="term" value="P:lipid translocation"/>
    <property type="evidence" value="ECO:0007669"/>
    <property type="project" value="TreeGrafter"/>
</dbReference>
<protein>
    <recommendedName>
        <fullName evidence="13">Polysaccharide biosynthesis protein C-terminal domain-containing protein</fullName>
    </recommendedName>
</protein>
<comment type="subcellular location">
    <subcellularLocation>
        <location evidence="1">Cell membrane</location>
        <topology evidence="1">Multi-pass membrane protein</topology>
    </subcellularLocation>
</comment>
<keyword evidence="2" id="KW-1003">Cell membrane</keyword>
<dbReference type="HOGENOM" id="CLU_539512_0_0_6"/>
<feature type="transmembrane region" description="Helical" evidence="10">
    <location>
        <begin position="84"/>
        <end position="102"/>
    </location>
</feature>
<feature type="transmembrane region" description="Helical" evidence="10">
    <location>
        <begin position="343"/>
        <end position="364"/>
    </location>
</feature>
<keyword evidence="6 10" id="KW-1133">Transmembrane helix</keyword>
<feature type="transmembrane region" description="Helical" evidence="10">
    <location>
        <begin position="181"/>
        <end position="202"/>
    </location>
</feature>
<dbReference type="PATRIC" id="fig|981333.9.peg.84"/>
<comment type="similarity">
    <text evidence="9">Belongs to the MurJ/MviN family.</text>
</comment>
<keyword evidence="4" id="KW-0133">Cell shape</keyword>
<feature type="transmembrane region" description="Helical" evidence="10">
    <location>
        <begin position="406"/>
        <end position="425"/>
    </location>
</feature>
<dbReference type="GO" id="GO:0008360">
    <property type="term" value="P:regulation of cell shape"/>
    <property type="evidence" value="ECO:0007669"/>
    <property type="project" value="UniProtKB-KW"/>
</dbReference>
<proteinExistence type="inferred from homology"/>
<dbReference type="InterPro" id="IPR051050">
    <property type="entry name" value="Lipid_II_flippase_MurJ/MviN"/>
</dbReference>
<feature type="transmembrane region" description="Helical" evidence="10">
    <location>
        <begin position="467"/>
        <end position="489"/>
    </location>
</feature>
<dbReference type="PANTHER" id="PTHR47019:SF1">
    <property type="entry name" value="LIPID II FLIPPASE MURJ"/>
    <property type="match status" value="1"/>
</dbReference>
<accession>N8RQL4</accession>
<evidence type="ECO:0000256" key="3">
    <source>
        <dbReference type="ARBA" id="ARBA00022692"/>
    </source>
</evidence>
<feature type="transmembrane region" description="Helical" evidence="10">
    <location>
        <begin position="268"/>
        <end position="286"/>
    </location>
</feature>
<evidence type="ECO:0000256" key="6">
    <source>
        <dbReference type="ARBA" id="ARBA00022989"/>
    </source>
</evidence>
<evidence type="ECO:0000256" key="10">
    <source>
        <dbReference type="SAM" id="Phobius"/>
    </source>
</evidence>
<dbReference type="PANTHER" id="PTHR47019">
    <property type="entry name" value="LIPID II FLIPPASE MURJ"/>
    <property type="match status" value="1"/>
</dbReference>
<dbReference type="Proteomes" id="UP000023776">
    <property type="component" value="Unassembled WGS sequence"/>
</dbReference>
<dbReference type="RefSeq" id="WP_004680149.1">
    <property type="nucleotide sequence ID" value="NZ_KB849207.1"/>
</dbReference>
<keyword evidence="3 10" id="KW-0812">Transmembrane</keyword>
<organism evidence="11 12">
    <name type="scientific">Acinetobacter parvus DSM 16617 = CIP 108168</name>
    <dbReference type="NCBI Taxonomy" id="981333"/>
    <lineage>
        <taxon>Bacteria</taxon>
        <taxon>Pseudomonadati</taxon>
        <taxon>Pseudomonadota</taxon>
        <taxon>Gammaproteobacteria</taxon>
        <taxon>Moraxellales</taxon>
        <taxon>Moraxellaceae</taxon>
        <taxon>Acinetobacter</taxon>
    </lineage>
</organism>
<reference evidence="11 12" key="1">
    <citation type="submission" date="2013-02" db="EMBL/GenBank/DDBJ databases">
        <title>The Genome Sequence of Acinetobacter parvus CIP 108168.</title>
        <authorList>
            <consortium name="The Broad Institute Genome Sequencing Platform"/>
            <consortium name="The Broad Institute Genome Sequencing Center for Infectious Disease"/>
            <person name="Cerqueira G."/>
            <person name="Feldgarden M."/>
            <person name="Courvalin P."/>
            <person name="Perichon B."/>
            <person name="Grillot-Courvalin C."/>
            <person name="Clermont D."/>
            <person name="Rocha E."/>
            <person name="Yoon E.-J."/>
            <person name="Nemec A."/>
            <person name="Walker B."/>
            <person name="Young S.K."/>
            <person name="Zeng Q."/>
            <person name="Gargeya S."/>
            <person name="Fitzgerald M."/>
            <person name="Haas B."/>
            <person name="Abouelleil A."/>
            <person name="Alvarado L."/>
            <person name="Arachchi H.M."/>
            <person name="Berlin A.M."/>
            <person name="Chapman S.B."/>
            <person name="Dewar J."/>
            <person name="Goldberg J."/>
            <person name="Griggs A."/>
            <person name="Gujja S."/>
            <person name="Hansen M."/>
            <person name="Howarth C."/>
            <person name="Imamovic A."/>
            <person name="Larimer J."/>
            <person name="McCowan C."/>
            <person name="Murphy C."/>
            <person name="Neiman D."/>
            <person name="Pearson M."/>
            <person name="Priest M."/>
            <person name="Roberts A."/>
            <person name="Saif S."/>
            <person name="Shea T."/>
            <person name="Sisk P."/>
            <person name="Sykes S."/>
            <person name="Wortman J."/>
            <person name="Nusbaum C."/>
            <person name="Birren B."/>
        </authorList>
    </citation>
    <scope>NUCLEOTIDE SEQUENCE [LARGE SCALE GENOMIC DNA]</scope>
    <source>
        <strain evidence="11 12">CIP 108168</strain>
    </source>
</reference>
<sequence>MYKKSLTLFLLKVLKIPLSILTLILTAKYFGVSLDNDVWLIGSMIVGVIGLAVWGPINETFRAKFVAIKEIEGQEVAINYTKSLILYMFIISSVIVIALIMYPNLVARIIAPGFDESGFQNLLRMISFLAPILLFNQLNMILSSILNAFEIYYIPEISSLFTQLINIFIIIFLAPIIGIKALVLALYVSTILLFFFLINKIIKLNIPVFKGPINFTFDGFKLFFLFSFPFFVPYLIGQLNGIVEKAIATSLGVGVVSIIDYSRRIPDLLNSILVSIVLTILVPTLTKAFINNDVKTYNREFLASYRLGLLGLILFIVFFINGAEPVFYLLYKSPAINTVQMNDIILLSKLFSISLIGVFSYIILGMSMLSVNKAKLYVITGVLAQIVVIFFNSITVKWLGMKVFPLSFFLAHFFAAIYMCMHYPYDKAMIYRETIRYYLLCILSAFFAYFIYSLYKFSFGENVVLNLFVEVLYSLLLTLVFVGFFGCILKVPEINMLFKLIKSTLIRGNKT</sequence>
<evidence type="ECO:0000256" key="9">
    <source>
        <dbReference type="ARBA" id="ARBA00061532"/>
    </source>
</evidence>
<feature type="transmembrane region" description="Helical" evidence="10">
    <location>
        <begin position="38"/>
        <end position="57"/>
    </location>
</feature>
<feature type="transmembrane region" description="Helical" evidence="10">
    <location>
        <begin position="122"/>
        <end position="146"/>
    </location>
</feature>
<evidence type="ECO:0000256" key="1">
    <source>
        <dbReference type="ARBA" id="ARBA00004651"/>
    </source>
</evidence>
<comment type="caution">
    <text evidence="11">The sequence shown here is derived from an EMBL/GenBank/DDBJ whole genome shotgun (WGS) entry which is preliminary data.</text>
</comment>
<dbReference type="Pfam" id="PF03023">
    <property type="entry name" value="MurJ"/>
    <property type="match status" value="1"/>
</dbReference>
<evidence type="ECO:0000256" key="7">
    <source>
        <dbReference type="ARBA" id="ARBA00023136"/>
    </source>
</evidence>
<feature type="transmembrane region" description="Helical" evidence="10">
    <location>
        <begin position="6"/>
        <end position="26"/>
    </location>
</feature>
<comment type="function">
    <text evidence="8">Involved in peptidoglycan biosynthesis. Transports lipid-linked peptidoglycan precursors from the inner to the outer leaflet of the cytoplasmic membrane.</text>
</comment>
<evidence type="ECO:0000256" key="8">
    <source>
        <dbReference type="ARBA" id="ARBA00060041"/>
    </source>
</evidence>
<name>N8RQL4_9GAMM</name>
<dbReference type="GO" id="GO:0005886">
    <property type="term" value="C:plasma membrane"/>
    <property type="evidence" value="ECO:0007669"/>
    <property type="project" value="UniProtKB-SubCell"/>
</dbReference>